<name>A0A9P6H416_9AGAM</name>
<proteinExistence type="predicted"/>
<dbReference type="EMBL" id="WIUZ02000021">
    <property type="protein sequence ID" value="KAF9778954.1"/>
    <property type="molecule type" value="Genomic_DNA"/>
</dbReference>
<evidence type="ECO:0008006" key="3">
    <source>
        <dbReference type="Google" id="ProtNLM"/>
    </source>
</evidence>
<reference evidence="1" key="2">
    <citation type="submission" date="2020-11" db="EMBL/GenBank/DDBJ databases">
        <authorList>
            <consortium name="DOE Joint Genome Institute"/>
            <person name="Kuo A."/>
            <person name="Miyauchi S."/>
            <person name="Kiss E."/>
            <person name="Drula E."/>
            <person name="Kohler A."/>
            <person name="Sanchez-Garcia M."/>
            <person name="Andreopoulos B."/>
            <person name="Barry K.W."/>
            <person name="Bonito G."/>
            <person name="Buee M."/>
            <person name="Carver A."/>
            <person name="Chen C."/>
            <person name="Cichocki N."/>
            <person name="Clum A."/>
            <person name="Culley D."/>
            <person name="Crous P.W."/>
            <person name="Fauchery L."/>
            <person name="Girlanda M."/>
            <person name="Hayes R."/>
            <person name="Keri Z."/>
            <person name="Labutti K."/>
            <person name="Lipzen A."/>
            <person name="Lombard V."/>
            <person name="Magnuson J."/>
            <person name="Maillard F."/>
            <person name="Morin E."/>
            <person name="Murat C."/>
            <person name="Nolan M."/>
            <person name="Ohm R."/>
            <person name="Pangilinan J."/>
            <person name="Pereira M."/>
            <person name="Perotto S."/>
            <person name="Peter M."/>
            <person name="Riley R."/>
            <person name="Sitrit Y."/>
            <person name="Stielow B."/>
            <person name="Szollosi G."/>
            <person name="Zifcakova L."/>
            <person name="Stursova M."/>
            <person name="Spatafora J.W."/>
            <person name="Tedersoo L."/>
            <person name="Vaario L.-M."/>
            <person name="Yamada A."/>
            <person name="Yan M."/>
            <person name="Wang P."/>
            <person name="Xu J."/>
            <person name="Bruns T."/>
            <person name="Baldrian P."/>
            <person name="Vilgalys R."/>
            <person name="Henrissat B."/>
            <person name="Grigoriev I.V."/>
            <person name="Hibbett D."/>
            <person name="Nagy L.G."/>
            <person name="Martin F.M."/>
        </authorList>
    </citation>
    <scope>NUCLEOTIDE SEQUENCE</scope>
    <source>
        <strain evidence="1">UH-Tt-Lm1</strain>
    </source>
</reference>
<organism evidence="1 2">
    <name type="scientific">Thelephora terrestris</name>
    <dbReference type="NCBI Taxonomy" id="56493"/>
    <lineage>
        <taxon>Eukaryota</taxon>
        <taxon>Fungi</taxon>
        <taxon>Dikarya</taxon>
        <taxon>Basidiomycota</taxon>
        <taxon>Agaricomycotina</taxon>
        <taxon>Agaricomycetes</taxon>
        <taxon>Thelephorales</taxon>
        <taxon>Thelephoraceae</taxon>
        <taxon>Thelephora</taxon>
    </lineage>
</organism>
<evidence type="ECO:0000313" key="1">
    <source>
        <dbReference type="EMBL" id="KAF9778954.1"/>
    </source>
</evidence>
<sequence>MHQLLRLEELVRKISNSAEPTSQGSASLLAFACCCKSLEGPVMDVLWQRQVHLSTILQSLPADSWTITEDVFFLSRNLSPDEWQRFKRYTARVTVLGVPNTYSRSSHRSAGISTDTIQLLAMESQRGEFWPRLSLLKCDIGWSIVPFLSLFLTPTITDLRLILPRGDNRLLQPALSLITHTCRQLQVLKLDVDTSCPLSSCETGRLISASRNTLHHIDIKPLTPSEIFPAIFDLPRLRGLVLQEPRFPNQISPQISTCLETIHLIGKHGPNLSQFLVHLPSRKLADVAIYRGEIIQLSQLLDSLRGAATTTTTLYLSPTAAFDRSSVTLLCSFTKLTSIRIFCGCGDREQNYPCSFQPTDEDITDIGKGLPHIRTLVLGPACRSPRLATFVSLLSLSRTCSYLENLSIRVDFMSIVGSDQPDHPSLRVNGPRLPRKRSRLSMLAVGSSPLPNTPHCEWIVALALVSIFPFIKTLHFDCAGEMNNRWAQVRRDILACRRIMDITHAAAPVP</sequence>
<comment type="caution">
    <text evidence="1">The sequence shown here is derived from an EMBL/GenBank/DDBJ whole genome shotgun (WGS) entry which is preliminary data.</text>
</comment>
<dbReference type="InterPro" id="IPR032675">
    <property type="entry name" value="LRR_dom_sf"/>
</dbReference>
<accession>A0A9P6H416</accession>
<evidence type="ECO:0000313" key="2">
    <source>
        <dbReference type="Proteomes" id="UP000736335"/>
    </source>
</evidence>
<gene>
    <name evidence="1" type="ORF">BJ322DRAFT_464414</name>
</gene>
<keyword evidence="2" id="KW-1185">Reference proteome</keyword>
<dbReference type="Proteomes" id="UP000736335">
    <property type="component" value="Unassembled WGS sequence"/>
</dbReference>
<dbReference type="OrthoDB" id="2948138at2759"/>
<reference evidence="1" key="1">
    <citation type="journal article" date="2020" name="Nat. Commun.">
        <title>Large-scale genome sequencing of mycorrhizal fungi provides insights into the early evolution of symbiotic traits.</title>
        <authorList>
            <person name="Miyauchi S."/>
            <person name="Kiss E."/>
            <person name="Kuo A."/>
            <person name="Drula E."/>
            <person name="Kohler A."/>
            <person name="Sanchez-Garcia M."/>
            <person name="Morin E."/>
            <person name="Andreopoulos B."/>
            <person name="Barry K.W."/>
            <person name="Bonito G."/>
            <person name="Buee M."/>
            <person name="Carver A."/>
            <person name="Chen C."/>
            <person name="Cichocki N."/>
            <person name="Clum A."/>
            <person name="Culley D."/>
            <person name="Crous P.W."/>
            <person name="Fauchery L."/>
            <person name="Girlanda M."/>
            <person name="Hayes R.D."/>
            <person name="Keri Z."/>
            <person name="LaButti K."/>
            <person name="Lipzen A."/>
            <person name="Lombard V."/>
            <person name="Magnuson J."/>
            <person name="Maillard F."/>
            <person name="Murat C."/>
            <person name="Nolan M."/>
            <person name="Ohm R.A."/>
            <person name="Pangilinan J."/>
            <person name="Pereira M.F."/>
            <person name="Perotto S."/>
            <person name="Peter M."/>
            <person name="Pfister S."/>
            <person name="Riley R."/>
            <person name="Sitrit Y."/>
            <person name="Stielow J.B."/>
            <person name="Szollosi G."/>
            <person name="Zifcakova L."/>
            <person name="Stursova M."/>
            <person name="Spatafora J.W."/>
            <person name="Tedersoo L."/>
            <person name="Vaario L.M."/>
            <person name="Yamada A."/>
            <person name="Yan M."/>
            <person name="Wang P."/>
            <person name="Xu J."/>
            <person name="Bruns T."/>
            <person name="Baldrian P."/>
            <person name="Vilgalys R."/>
            <person name="Dunand C."/>
            <person name="Henrissat B."/>
            <person name="Grigoriev I.V."/>
            <person name="Hibbett D."/>
            <person name="Nagy L.G."/>
            <person name="Martin F.M."/>
        </authorList>
    </citation>
    <scope>NUCLEOTIDE SEQUENCE</scope>
    <source>
        <strain evidence="1">UH-Tt-Lm1</strain>
    </source>
</reference>
<dbReference type="PROSITE" id="PS51257">
    <property type="entry name" value="PROKAR_LIPOPROTEIN"/>
    <property type="match status" value="1"/>
</dbReference>
<protein>
    <recommendedName>
        <fullName evidence="3">F-box domain-containing protein</fullName>
    </recommendedName>
</protein>
<dbReference type="AlphaFoldDB" id="A0A9P6H416"/>
<dbReference type="Gene3D" id="3.80.10.10">
    <property type="entry name" value="Ribonuclease Inhibitor"/>
    <property type="match status" value="1"/>
</dbReference>
<dbReference type="SUPFAM" id="SSF52047">
    <property type="entry name" value="RNI-like"/>
    <property type="match status" value="1"/>
</dbReference>